<dbReference type="RefSeq" id="WP_323296309.1">
    <property type="nucleotide sequence ID" value="NZ_JAYFUM010000008.1"/>
</dbReference>
<evidence type="ECO:0000313" key="3">
    <source>
        <dbReference type="Proteomes" id="UP001302949"/>
    </source>
</evidence>
<feature type="signal peptide" evidence="1">
    <location>
        <begin position="1"/>
        <end position="25"/>
    </location>
</feature>
<dbReference type="Proteomes" id="UP001302949">
    <property type="component" value="Unassembled WGS sequence"/>
</dbReference>
<evidence type="ECO:0008006" key="4">
    <source>
        <dbReference type="Google" id="ProtNLM"/>
    </source>
</evidence>
<organism evidence="2 3">
    <name type="scientific">Arcicella rigui</name>
    <dbReference type="NCBI Taxonomy" id="797020"/>
    <lineage>
        <taxon>Bacteria</taxon>
        <taxon>Pseudomonadati</taxon>
        <taxon>Bacteroidota</taxon>
        <taxon>Cytophagia</taxon>
        <taxon>Cytophagales</taxon>
        <taxon>Flectobacillaceae</taxon>
        <taxon>Arcicella</taxon>
    </lineage>
</organism>
<keyword evidence="1" id="KW-0732">Signal</keyword>
<name>A0ABU5Q9S3_9BACT</name>
<reference evidence="2 3" key="1">
    <citation type="submission" date="2023-12" db="EMBL/GenBank/DDBJ databases">
        <title>Novel species of the genus Arcicella isolated from rivers.</title>
        <authorList>
            <person name="Lu H."/>
        </authorList>
    </citation>
    <scope>NUCLEOTIDE SEQUENCE [LARGE SCALE GENOMIC DNA]</scope>
    <source>
        <strain evidence="2 3">KCTC 23307</strain>
    </source>
</reference>
<proteinExistence type="predicted"/>
<comment type="caution">
    <text evidence="2">The sequence shown here is derived from an EMBL/GenBank/DDBJ whole genome shotgun (WGS) entry which is preliminary data.</text>
</comment>
<sequence length="142" mass="15477">MKKKLTLFLSMGACVVLLNSCGVMFGGSKYQAQIVAKDHANAEIYVDGQKLGNGEATGLFPRNRPLNVELKQEGCPPQTQTFNNTFRTGNFVLSLISWGLVGVAVDLGTGASYKPDHVNNPNIKRLSDKNYVFTVDYSGCKQ</sequence>
<dbReference type="EMBL" id="JAYFUM010000008">
    <property type="protein sequence ID" value="MEA5139149.1"/>
    <property type="molecule type" value="Genomic_DNA"/>
</dbReference>
<evidence type="ECO:0000313" key="2">
    <source>
        <dbReference type="EMBL" id="MEA5139149.1"/>
    </source>
</evidence>
<feature type="chain" id="PRO_5046119044" description="PEGA domain-containing protein" evidence="1">
    <location>
        <begin position="26"/>
        <end position="142"/>
    </location>
</feature>
<evidence type="ECO:0000256" key="1">
    <source>
        <dbReference type="SAM" id="SignalP"/>
    </source>
</evidence>
<protein>
    <recommendedName>
        <fullName evidence="4">PEGA domain-containing protein</fullName>
    </recommendedName>
</protein>
<accession>A0ABU5Q9S3</accession>
<gene>
    <name evidence="2" type="ORF">VB248_08390</name>
</gene>
<keyword evidence="3" id="KW-1185">Reference proteome</keyword>